<dbReference type="InterPro" id="IPR021424">
    <property type="entry name" value="PorA"/>
</dbReference>
<gene>
    <name evidence="2" type="ORF">DMH04_49865</name>
</gene>
<evidence type="ECO:0000313" key="3">
    <source>
        <dbReference type="Proteomes" id="UP000287547"/>
    </source>
</evidence>
<dbReference type="EMBL" id="QHKI01000088">
    <property type="protein sequence ID" value="RSM65167.1"/>
    <property type="molecule type" value="Genomic_DNA"/>
</dbReference>
<name>A0A428YC67_KIBAR</name>
<dbReference type="Proteomes" id="UP000287547">
    <property type="component" value="Unassembled WGS sequence"/>
</dbReference>
<sequence length="375" mass="40677">MPGLGRTVRLGLEWTSIRGRGHGSALQFETGPCQRSNFPGGPVRRALSLTLIGLGVFCIAGGLLLRFYAYPALAKIPQDPNTVSVAQGSGVTALVYVPQGSSARPEIRQNLNLTSKTYVTGDLRAPESKKNGDVVTWIEASEVKDDASNLTVNGSVRALCLDRFTGEAVAPCTNGYLEKEKGVKITNEGSPKTPQFPGYNFKLPFNTEKGTYKWYDSTLGAPVDARFDGEEQINGVDVYRFRQSVPVSKVSSRDVPGSLIGKPETPTVNAGLYYEVDRTLWIEPVTGAMIKLRQWSKQELRTSEQGPGQGTTVFDGTMELNADSVAKNVNTAKENSSKLWLLTGLPVILWIVGGVALLIGILLLATGRRRSRHSF</sequence>
<feature type="transmembrane region" description="Helical" evidence="1">
    <location>
        <begin position="46"/>
        <end position="69"/>
    </location>
</feature>
<evidence type="ECO:0000313" key="2">
    <source>
        <dbReference type="EMBL" id="RSM65167.1"/>
    </source>
</evidence>
<dbReference type="OrthoDB" id="153031at2"/>
<protein>
    <recommendedName>
        <fullName evidence="4">DUF3068 domain-containing protein</fullName>
    </recommendedName>
</protein>
<feature type="transmembrane region" description="Helical" evidence="1">
    <location>
        <begin position="339"/>
        <end position="365"/>
    </location>
</feature>
<evidence type="ECO:0008006" key="4">
    <source>
        <dbReference type="Google" id="ProtNLM"/>
    </source>
</evidence>
<proteinExistence type="predicted"/>
<dbReference type="AlphaFoldDB" id="A0A428YC67"/>
<comment type="caution">
    <text evidence="2">The sequence shown here is derived from an EMBL/GenBank/DDBJ whole genome shotgun (WGS) entry which is preliminary data.</text>
</comment>
<organism evidence="2 3">
    <name type="scientific">Kibdelosporangium aridum</name>
    <dbReference type="NCBI Taxonomy" id="2030"/>
    <lineage>
        <taxon>Bacteria</taxon>
        <taxon>Bacillati</taxon>
        <taxon>Actinomycetota</taxon>
        <taxon>Actinomycetes</taxon>
        <taxon>Pseudonocardiales</taxon>
        <taxon>Pseudonocardiaceae</taxon>
        <taxon>Kibdelosporangium</taxon>
    </lineage>
</organism>
<keyword evidence="1" id="KW-0472">Membrane</keyword>
<dbReference type="Pfam" id="PF11271">
    <property type="entry name" value="PorA"/>
    <property type="match status" value="1"/>
</dbReference>
<accession>A0A428YC67</accession>
<reference evidence="2 3" key="1">
    <citation type="submission" date="2018-05" db="EMBL/GenBank/DDBJ databases">
        <title>Evolution of GPA BGCs.</title>
        <authorList>
            <person name="Waglechner N."/>
            <person name="Wright G.D."/>
        </authorList>
    </citation>
    <scope>NUCLEOTIDE SEQUENCE [LARGE SCALE GENOMIC DNA]</scope>
    <source>
        <strain evidence="2 3">A82846</strain>
    </source>
</reference>
<keyword evidence="1" id="KW-1133">Transmembrane helix</keyword>
<evidence type="ECO:0000256" key="1">
    <source>
        <dbReference type="SAM" id="Phobius"/>
    </source>
</evidence>
<keyword evidence="1" id="KW-0812">Transmembrane</keyword>